<dbReference type="GO" id="GO:0140359">
    <property type="term" value="F:ABC-type transporter activity"/>
    <property type="evidence" value="ECO:0007669"/>
    <property type="project" value="InterPro"/>
</dbReference>
<protein>
    <submittedName>
        <fullName evidence="14">Uncharacterized protein</fullName>
    </submittedName>
</protein>
<evidence type="ECO:0000256" key="7">
    <source>
        <dbReference type="ARBA" id="ARBA00022989"/>
    </source>
</evidence>
<feature type="domain" description="ABC transmembrane type-1" evidence="13">
    <location>
        <begin position="194"/>
        <end position="483"/>
    </location>
</feature>
<dbReference type="InterPro" id="IPR011527">
    <property type="entry name" value="ABC1_TM_dom"/>
</dbReference>
<evidence type="ECO:0000256" key="3">
    <source>
        <dbReference type="ARBA" id="ARBA00022448"/>
    </source>
</evidence>
<dbReference type="PANTHER" id="PTHR24223:SF456">
    <property type="entry name" value="MULTIDRUG RESISTANCE-ASSOCIATED PROTEIN LETHAL(2)03659"/>
    <property type="match status" value="1"/>
</dbReference>
<keyword evidence="9 11" id="KW-0472">Membrane</keyword>
<dbReference type="GO" id="GO:0016020">
    <property type="term" value="C:membrane"/>
    <property type="evidence" value="ECO:0007669"/>
    <property type="project" value="UniProtKB-SubCell"/>
</dbReference>
<keyword evidence="5" id="KW-0547">Nucleotide-binding</keyword>
<dbReference type="EMBL" id="BABT02000076">
    <property type="protein sequence ID" value="GAA96149.1"/>
    <property type="molecule type" value="Genomic_DNA"/>
</dbReference>
<evidence type="ECO:0000313" key="15">
    <source>
        <dbReference type="Proteomes" id="UP000009131"/>
    </source>
</evidence>
<dbReference type="GO" id="GO:0016887">
    <property type="term" value="F:ATP hydrolysis activity"/>
    <property type="evidence" value="ECO:0007669"/>
    <property type="project" value="InterPro"/>
</dbReference>
<feature type="transmembrane region" description="Helical" evidence="11">
    <location>
        <begin position="427"/>
        <end position="448"/>
    </location>
</feature>
<evidence type="ECO:0000259" key="13">
    <source>
        <dbReference type="PROSITE" id="PS50929"/>
    </source>
</evidence>
<dbReference type="CDD" id="cd03244">
    <property type="entry name" value="ABCC_MRP_domain2"/>
    <property type="match status" value="1"/>
</dbReference>
<comment type="caution">
    <text evidence="14">The sequence shown here is derived from an EMBL/GenBank/DDBJ whole genome shotgun (WGS) entry which is preliminary data.</text>
</comment>
<comment type="subcellular location">
    <subcellularLocation>
        <location evidence="1">Membrane</location>
        <topology evidence="1">Multi-pass membrane protein</topology>
    </subcellularLocation>
</comment>
<feature type="domain" description="ABC transporter" evidence="12">
    <location>
        <begin position="599"/>
        <end position="823"/>
    </location>
</feature>
<dbReference type="FunFam" id="3.40.50.300:FF:000997">
    <property type="entry name" value="Multidrug resistance-associated protein 1"/>
    <property type="match status" value="1"/>
</dbReference>
<accession>G7DZY9</accession>
<dbReference type="Proteomes" id="UP000009131">
    <property type="component" value="Unassembled WGS sequence"/>
</dbReference>
<feature type="compositionally biased region" description="Basic and acidic residues" evidence="10">
    <location>
        <begin position="554"/>
        <end position="573"/>
    </location>
</feature>
<feature type="domain" description="ABC transporter" evidence="12">
    <location>
        <begin position="1203"/>
        <end position="1443"/>
    </location>
</feature>
<feature type="region of interest" description="Disordered" evidence="10">
    <location>
        <begin position="1"/>
        <end position="61"/>
    </location>
</feature>
<dbReference type="CDD" id="cd03250">
    <property type="entry name" value="ABCC_MRP_domain1"/>
    <property type="match status" value="1"/>
</dbReference>
<evidence type="ECO:0000256" key="4">
    <source>
        <dbReference type="ARBA" id="ARBA00022692"/>
    </source>
</evidence>
<dbReference type="Gene3D" id="1.20.1560.10">
    <property type="entry name" value="ABC transporter type 1, transmembrane domain"/>
    <property type="match status" value="2"/>
</dbReference>
<gene>
    <name evidence="14" type="primary">Mo02810</name>
    <name evidence="14" type="ORF">E5Q_02810</name>
</gene>
<dbReference type="RefSeq" id="XP_014570771.1">
    <property type="nucleotide sequence ID" value="XM_014715285.1"/>
</dbReference>
<dbReference type="FunFam" id="1.20.1560.10:FF:000061">
    <property type="entry name" value="ATP-binding cassette transporter YOR1"/>
    <property type="match status" value="1"/>
</dbReference>
<dbReference type="SUPFAM" id="SSF90123">
    <property type="entry name" value="ABC transporter transmembrane region"/>
    <property type="match status" value="2"/>
</dbReference>
<evidence type="ECO:0000256" key="8">
    <source>
        <dbReference type="ARBA" id="ARBA00023026"/>
    </source>
</evidence>
<dbReference type="GO" id="GO:0005524">
    <property type="term" value="F:ATP binding"/>
    <property type="evidence" value="ECO:0007669"/>
    <property type="project" value="UniProtKB-KW"/>
</dbReference>
<dbReference type="InterPro" id="IPR050173">
    <property type="entry name" value="ABC_transporter_C-like"/>
</dbReference>
<dbReference type="InterPro" id="IPR003593">
    <property type="entry name" value="AAA+_ATPase"/>
</dbReference>
<dbReference type="OMA" id="CPQDWPS"/>
<feature type="region of interest" description="Disordered" evidence="10">
    <location>
        <begin position="533"/>
        <end position="589"/>
    </location>
</feature>
<dbReference type="FunFam" id="1.20.1560.10:FF:000010">
    <property type="entry name" value="Multidrug resistance-associated ABC transporter"/>
    <property type="match status" value="1"/>
</dbReference>
<evidence type="ECO:0000256" key="11">
    <source>
        <dbReference type="SAM" id="Phobius"/>
    </source>
</evidence>
<dbReference type="PROSITE" id="PS00211">
    <property type="entry name" value="ABC_TRANSPORTER_1"/>
    <property type="match status" value="2"/>
</dbReference>
<feature type="transmembrane region" description="Helical" evidence="11">
    <location>
        <begin position="884"/>
        <end position="910"/>
    </location>
</feature>
<dbReference type="PROSITE" id="PS50929">
    <property type="entry name" value="ABC_TM1F"/>
    <property type="match status" value="2"/>
</dbReference>
<feature type="transmembrane region" description="Helical" evidence="11">
    <location>
        <begin position="1025"/>
        <end position="1042"/>
    </location>
</feature>
<dbReference type="PROSITE" id="PS50893">
    <property type="entry name" value="ABC_TRANSPORTER_2"/>
    <property type="match status" value="2"/>
</dbReference>
<evidence type="ECO:0000256" key="9">
    <source>
        <dbReference type="ARBA" id="ARBA00023136"/>
    </source>
</evidence>
<sequence length="1457" mass="159991">MSSEKTMSEPVAASPTKSSAGLIEKANTKDSSETTLGRQESLDSVPEDDGSNTKRRPPFFIKRWAPPPARSMEDALLIPDITASWFSSLFFFWIQPMLALGYKRPLEKADLWKIDDARSASALSQVLMANFQKRFDAADEWNRRLDSGQYKPTVARRTLWRFLAFFNIGQADGRVKAGLAMALSDTFFWKFWSAGALKIVSDTLLVTSPLITKKIINYGLQHYEHAHGVAGISDPGIGYGVGLAIGLFAMQFVASLCMHQFFARSMEVGVFARGALISSIYRRALVLSGKSRATITNGKLVSHISTDASRIDFCAGFFHMSWTAPIQLILVIVILLTNMGASSLAGIGVLIIVMPLQAKTMRAMFALRKKSMVWTDRRVKLISELIGGIRVIKLFNWEVPYLNKISEYRTAELTKLRTLMILRASNVAVSLSLPVLATVVAFAVYGVTHPRQDPAIIFTSLTLFNLLRLPLMTLPMSLATITDAKTALNRLRDVYVAEEIDGTYDVDRELPYAVDVQDASFIWEGAPPEDIKLSKKKAKAEKKKQKKNSTELARMAHQDHDASAKPLPKDREVPTATLGGGSTEKEALTDGSTIQAPAVDHEELTIDEPESDEPLLQLRDINFRIPRGQLCAVIGSVGAGKSSLLQGLIGEMRRTKGRVTFGGSLGYAAQSAWIQNATLKDNIVFGQEWNEDRYNTAVEAACLQADIDMLPNGDQTEIGEKGINLSGGQKQRVNIARAIYFDADILCLDDPLSAVDAHVAHHIFTKAIKGVLKGKTIILVTHALHFLPSVDHILCVEDGMIVEAGNYKQLIANEGPFATMMSSYGGQELSEKEESIEKAEDALAPLEKKPAGPKARPLMVEEERAVGSVSGGVYAQYLKAANGVWLLPILIVVLVLTQGATVLTSYALVWWQRDTFNRPQGFYMGIYAALAVAQTIFSFALGTCALMLGLFASAKLHGMMAQRVMHAPMSWFDTVPTGRILGRFGKDIDTIDSTLNDSMRMALSTLGSVAGAIVLIAIIEPWFLLAVAAILTLYYAAANFYLSSAREIKRLDNLLRSGLYAHFSESLAGLATIRAYAESDRFLKRNEELVDTENRAYYLTTQNQRWLGVRLDLLGCLLTFSVAIISVVQSSLNPSIVGLILSFILQIQQAFTWAVRQIAEVGNDMTSSERILHYGTQIENEAPMEIEATKPAAEWPQQGVISMKHVELSYRKGLPAVLKDLSIDFKGGERVGIVGRTGAGKSSIMAALFRMVELSSGTIEIDGVDISKIGLGELRKKVAIIPQDALLFNGSIRTNLDPFSVHDDATLWDALRRSSLVDRKGKNEGDKDVASRFTLDTVIEDEGGNLSVGERSLVSLARALVKNARIVLLDEATASVDFETDELVQKTIATEMRGKTLLTIAHRLKTILSYDRILVMGDGKVLEFDTPLALFAQTGSFHSLCVQSNIDEQDIRNAQHA</sequence>
<feature type="transmembrane region" description="Helical" evidence="11">
    <location>
        <begin position="1001"/>
        <end position="1019"/>
    </location>
</feature>
<keyword evidence="4 11" id="KW-0812">Transmembrane</keyword>
<dbReference type="InterPro" id="IPR027417">
    <property type="entry name" value="P-loop_NTPase"/>
</dbReference>
<evidence type="ECO:0000256" key="2">
    <source>
        <dbReference type="ARBA" id="ARBA00009726"/>
    </source>
</evidence>
<feature type="domain" description="ABC transmembrane type-1" evidence="13">
    <location>
        <begin position="889"/>
        <end position="1163"/>
    </location>
</feature>
<dbReference type="CDD" id="cd18606">
    <property type="entry name" value="ABC_6TM_YOR1_D2_like"/>
    <property type="match status" value="1"/>
</dbReference>
<evidence type="ECO:0000256" key="6">
    <source>
        <dbReference type="ARBA" id="ARBA00022840"/>
    </source>
</evidence>
<dbReference type="PANTHER" id="PTHR24223">
    <property type="entry name" value="ATP-BINDING CASSETTE SUB-FAMILY C"/>
    <property type="match status" value="1"/>
</dbReference>
<feature type="compositionally biased region" description="Basic residues" evidence="10">
    <location>
        <begin position="534"/>
        <end position="547"/>
    </location>
</feature>
<dbReference type="HOGENOM" id="CLU_000604_27_3_1"/>
<dbReference type="SUPFAM" id="SSF52540">
    <property type="entry name" value="P-loop containing nucleoside triphosphate hydrolases"/>
    <property type="match status" value="2"/>
</dbReference>
<organism evidence="14 15">
    <name type="scientific">Mixia osmundae (strain CBS 9802 / IAM 14324 / JCM 22182 / KY 12970)</name>
    <dbReference type="NCBI Taxonomy" id="764103"/>
    <lineage>
        <taxon>Eukaryota</taxon>
        <taxon>Fungi</taxon>
        <taxon>Dikarya</taxon>
        <taxon>Basidiomycota</taxon>
        <taxon>Pucciniomycotina</taxon>
        <taxon>Mixiomycetes</taxon>
        <taxon>Mixiales</taxon>
        <taxon>Mixiaceae</taxon>
        <taxon>Mixia</taxon>
    </lineage>
</organism>
<keyword evidence="3" id="KW-0813">Transport</keyword>
<evidence type="ECO:0000313" key="14">
    <source>
        <dbReference type="EMBL" id="GAA96149.1"/>
    </source>
</evidence>
<dbReference type="Pfam" id="PF00005">
    <property type="entry name" value="ABC_tran"/>
    <property type="match status" value="2"/>
</dbReference>
<comment type="similarity">
    <text evidence="2">Belongs to the ABC transporter superfamily. ABCC family. Conjugate transporter (TC 3.A.1.208) subfamily.</text>
</comment>
<dbReference type="InterPro" id="IPR036640">
    <property type="entry name" value="ABC1_TM_sf"/>
</dbReference>
<reference evidence="14 15" key="1">
    <citation type="journal article" date="2011" name="J. Gen. Appl. Microbiol.">
        <title>Draft genome sequencing of the enigmatic basidiomycete Mixia osmundae.</title>
        <authorList>
            <person name="Nishida H."/>
            <person name="Nagatsuka Y."/>
            <person name="Sugiyama J."/>
        </authorList>
    </citation>
    <scope>NUCLEOTIDE SEQUENCE [LARGE SCALE GENOMIC DNA]</scope>
    <source>
        <strain evidence="15">CBS 9802 / IAM 14324 / JCM 22182 / KY 12970</strain>
    </source>
</reference>
<dbReference type="InParanoid" id="G7DZY9"/>
<dbReference type="Gene3D" id="3.40.50.300">
    <property type="entry name" value="P-loop containing nucleotide triphosphate hydrolases"/>
    <property type="match status" value="2"/>
</dbReference>
<reference evidence="14 15" key="2">
    <citation type="journal article" date="2012" name="Open Biol.">
        <title>Characteristics of nucleosomes and linker DNA regions on the genome of the basidiomycete Mixia osmundae revealed by mono- and dinucleosome mapping.</title>
        <authorList>
            <person name="Nishida H."/>
            <person name="Kondo S."/>
            <person name="Matsumoto T."/>
            <person name="Suzuki Y."/>
            <person name="Yoshikawa H."/>
            <person name="Taylor T.D."/>
            <person name="Sugiyama J."/>
        </authorList>
    </citation>
    <scope>NUCLEOTIDE SEQUENCE [LARGE SCALE GENOMIC DNA]</scope>
    <source>
        <strain evidence="15">CBS 9802 / IAM 14324 / JCM 22182 / KY 12970</strain>
    </source>
</reference>
<evidence type="ECO:0000256" key="1">
    <source>
        <dbReference type="ARBA" id="ARBA00004141"/>
    </source>
</evidence>
<dbReference type="CDD" id="cd18597">
    <property type="entry name" value="ABC_6TM_YOR1_D1_like"/>
    <property type="match status" value="1"/>
</dbReference>
<dbReference type="OrthoDB" id="6500128at2759"/>
<dbReference type="InterPro" id="IPR017871">
    <property type="entry name" value="ABC_transporter-like_CS"/>
</dbReference>
<evidence type="ECO:0000259" key="12">
    <source>
        <dbReference type="PROSITE" id="PS50893"/>
    </source>
</evidence>
<keyword evidence="7 11" id="KW-1133">Transmembrane helix</keyword>
<evidence type="ECO:0000256" key="5">
    <source>
        <dbReference type="ARBA" id="ARBA00022741"/>
    </source>
</evidence>
<proteinExistence type="inferred from homology"/>
<feature type="transmembrane region" description="Helical" evidence="11">
    <location>
        <begin position="922"/>
        <end position="952"/>
    </location>
</feature>
<name>G7DZY9_MIXOS</name>
<dbReference type="InterPro" id="IPR003439">
    <property type="entry name" value="ABC_transporter-like_ATP-bd"/>
</dbReference>
<dbReference type="FunFam" id="3.40.50.300:FF:000565">
    <property type="entry name" value="ABC bile acid transporter"/>
    <property type="match status" value="1"/>
</dbReference>
<keyword evidence="15" id="KW-1185">Reference proteome</keyword>
<keyword evidence="6" id="KW-0067">ATP-binding</keyword>
<dbReference type="Pfam" id="PF00664">
    <property type="entry name" value="ABC_membrane"/>
    <property type="match status" value="2"/>
</dbReference>
<dbReference type="STRING" id="764103.G7DZY9"/>
<evidence type="ECO:0000256" key="10">
    <source>
        <dbReference type="SAM" id="MobiDB-lite"/>
    </source>
</evidence>
<keyword evidence="8" id="KW-0843">Virulence</keyword>
<feature type="transmembrane region" description="Helical" evidence="11">
    <location>
        <begin position="326"/>
        <end position="354"/>
    </location>
</feature>
<dbReference type="eggNOG" id="KOG0054">
    <property type="taxonomic scope" value="Eukaryota"/>
</dbReference>
<dbReference type="SMART" id="SM00382">
    <property type="entry name" value="AAA"/>
    <property type="match status" value="2"/>
</dbReference>
<feature type="transmembrane region" description="Helical" evidence="11">
    <location>
        <begin position="454"/>
        <end position="471"/>
    </location>
</feature>
<feature type="transmembrane region" description="Helical" evidence="11">
    <location>
        <begin position="1111"/>
        <end position="1130"/>
    </location>
</feature>